<proteinExistence type="predicted"/>
<keyword evidence="1" id="KW-0812">Transmembrane</keyword>
<reference evidence="2" key="1">
    <citation type="submission" date="2019-02" db="EMBL/GenBank/DDBJ databases">
        <authorList>
            <person name="Pothier F.J."/>
        </authorList>
    </citation>
    <scope>NUCLEOTIDE SEQUENCE</scope>
    <source>
        <strain evidence="2">CI-1B</strain>
    </source>
</reference>
<name>A0A508TZ56_9BRAD</name>
<accession>A0A508TZ56</accession>
<dbReference type="Proteomes" id="UP000328092">
    <property type="component" value="Unassembled WGS sequence"/>
</dbReference>
<dbReference type="InterPro" id="IPR025333">
    <property type="entry name" value="DUF4239"/>
</dbReference>
<keyword evidence="1" id="KW-1133">Transmembrane helix</keyword>
<dbReference type="AlphaFoldDB" id="A0A508TZ56"/>
<organism evidence="2 3">
    <name type="scientific">Bradyrhizobium ivorense</name>
    <dbReference type="NCBI Taxonomy" id="2511166"/>
    <lineage>
        <taxon>Bacteria</taxon>
        <taxon>Pseudomonadati</taxon>
        <taxon>Pseudomonadota</taxon>
        <taxon>Alphaproteobacteria</taxon>
        <taxon>Hyphomicrobiales</taxon>
        <taxon>Nitrobacteraceae</taxon>
        <taxon>Bradyrhizobium</taxon>
    </lineage>
</organism>
<evidence type="ECO:0000313" key="2">
    <source>
        <dbReference type="EMBL" id="VIO79643.1"/>
    </source>
</evidence>
<dbReference type="EMBL" id="CAADFC020000033">
    <property type="protein sequence ID" value="VIO79643.1"/>
    <property type="molecule type" value="Genomic_DNA"/>
</dbReference>
<keyword evidence="3" id="KW-1185">Reference proteome</keyword>
<dbReference type="Pfam" id="PF14023">
    <property type="entry name" value="Bestrophin-like"/>
    <property type="match status" value="1"/>
</dbReference>
<gene>
    <name evidence="2" type="ORF">CI1B_79770</name>
</gene>
<feature type="transmembrane region" description="Helical" evidence="1">
    <location>
        <begin position="50"/>
        <end position="68"/>
    </location>
</feature>
<keyword evidence="1" id="KW-0472">Membrane</keyword>
<feature type="transmembrane region" description="Helical" evidence="1">
    <location>
        <begin position="187"/>
        <end position="204"/>
    </location>
</feature>
<feature type="transmembrane region" description="Helical" evidence="1">
    <location>
        <begin position="12"/>
        <end position="38"/>
    </location>
</feature>
<dbReference type="RefSeq" id="WP_139864443.1">
    <property type="nucleotide sequence ID" value="NZ_CAADFC020000033.1"/>
</dbReference>
<evidence type="ECO:0008006" key="4">
    <source>
        <dbReference type="Google" id="ProtNLM"/>
    </source>
</evidence>
<protein>
    <recommendedName>
        <fullName evidence="4">DUF4239 domain-containing protein</fullName>
    </recommendedName>
</protein>
<dbReference type="OrthoDB" id="940913at2"/>
<evidence type="ECO:0000313" key="3">
    <source>
        <dbReference type="Proteomes" id="UP000328092"/>
    </source>
</evidence>
<evidence type="ECO:0000256" key="1">
    <source>
        <dbReference type="SAM" id="Phobius"/>
    </source>
</evidence>
<feature type="transmembrane region" description="Helical" evidence="1">
    <location>
        <begin position="210"/>
        <end position="232"/>
    </location>
</feature>
<sequence length="259" mass="27679">MSDWVHNLPVTAMALVVFGFTYLLAAAALMAVTALATGERAKSFKAISPGLLPVLGIIFGLFVAFTAAQVWSDSDRANTAVSHEASALRAVVLLAAGLPAEKQAKLRGLVRDYVEQAANVEWPMMARQTASLRASPPNLVEALQLVIAPQEGQPIAQRELISALQSALDARRQRIIVSQAEVNPVKWFCLYLLAICEMLAIALVHCDNRLASALALGLFSTGVAAAVLLIAAHDRPFTGQISIRPEPLLQIMPNDPAGR</sequence>
<comment type="caution">
    <text evidence="2">The sequence shown here is derived from an EMBL/GenBank/DDBJ whole genome shotgun (WGS) entry which is preliminary data.</text>
</comment>